<dbReference type="AlphaFoldDB" id="A0A3G6RFQ3"/>
<reference evidence="2 5" key="2">
    <citation type="submission" date="2018-11" db="EMBL/GenBank/DDBJ databases">
        <title>Proposal to divide the Flavobacteriaceae and reorganize its genera based on Amino Acid Identity values calculated from whole genome sequences.</title>
        <authorList>
            <person name="Nicholson A.C."/>
            <person name="Gulvik C.A."/>
            <person name="Whitney A.M."/>
            <person name="Humrighouse B.W."/>
            <person name="Bell M."/>
            <person name="Holmes B."/>
            <person name="Steigerwalt A.G."/>
            <person name="Villarma A."/>
            <person name="Sheth M."/>
            <person name="Batra D."/>
            <person name="Pryor J."/>
            <person name="Bernardet J.-F."/>
            <person name="Hugo C."/>
            <person name="Kampfer P."/>
            <person name="Newman J."/>
            <person name="McQuiston J.R."/>
        </authorList>
    </citation>
    <scope>NUCLEOTIDE SEQUENCE [LARGE SCALE GENOMIC DNA]</scope>
    <source>
        <strain evidence="2 5">KC_1864</strain>
    </source>
</reference>
<evidence type="ECO:0000313" key="4">
    <source>
        <dbReference type="Proteomes" id="UP000236262"/>
    </source>
</evidence>
<dbReference type="Proteomes" id="UP000279972">
    <property type="component" value="Chromosome"/>
</dbReference>
<proteinExistence type="predicted"/>
<accession>A0A3G6RFQ3</accession>
<dbReference type="RefSeq" id="WP_103292610.1">
    <property type="nucleotide sequence ID" value="NZ_CP033924.1"/>
</dbReference>
<feature type="signal peptide" evidence="1">
    <location>
        <begin position="1"/>
        <end position="23"/>
    </location>
</feature>
<sequence>MRKKIILKLFLLIAITTSMYSCIHDDISAKTNEKQNQEYTSKSLWKEDEKYIKNVKAIFDKYADKSYFTTNFGTVYWDYGLTMGTFDESFLEAPVIKDGKVNFILVAYREGDRVFFKRKEDRDSNQFFNILVFKDRKELKGKVVDNASQNSKGQLCYTVEVTWTWTNDDGSAGESFSYNNTICKSSGPYLPCLSVEVNNNCGGSTAGGPPGSGSGGSGGYPYTPDFKEFTDNCAKVKALRNNATFKSNVINLEGKTGLKGETGYVQRADGSYTYKDTAGQSETSNTLSLPRPDLPENKNIMAYLHTHVNDHTYTDTDGTEITRTGIKMFSPADIAYFMDMLRNAQEAGRPLSDVYAVMVTSSGNYQIRFTGNQYQLKNFTSDQIKNFTKDFPTFIEKYSGDLETGFLNFISEKMNVKATNLYKMDSNGTNYEIKLTPEKAKVTTGCPG</sequence>
<evidence type="ECO:0008006" key="6">
    <source>
        <dbReference type="Google" id="ProtNLM"/>
    </source>
</evidence>
<dbReference type="KEGG" id="clac:EG342_17130"/>
<reference evidence="3 4" key="1">
    <citation type="submission" date="2018-01" db="EMBL/GenBank/DDBJ databases">
        <title>Draft genome sequences of Chryseobacterium lactis NCTC11390, Chryseobacterium oncorhynchi 701B-08, and Chryseobacterium viscerum 687B-08.</title>
        <authorList>
            <person name="Jeong J.-J."/>
            <person name="Lee Y.J."/>
            <person name="Park B."/>
            <person name="Choi I.-G."/>
            <person name="Kim K.D."/>
        </authorList>
    </citation>
    <scope>NUCLEOTIDE SEQUENCE [LARGE SCALE GENOMIC DNA]</scope>
    <source>
        <strain evidence="3 4">NCTC11390</strain>
    </source>
</reference>
<name>A0A3G6RFQ3_CHRLC</name>
<protein>
    <recommendedName>
        <fullName evidence="6">DUF4329 domain-containing protein</fullName>
    </recommendedName>
</protein>
<evidence type="ECO:0000313" key="3">
    <source>
        <dbReference type="EMBL" id="PNW13208.1"/>
    </source>
</evidence>
<dbReference type="EMBL" id="PPEH01000005">
    <property type="protein sequence ID" value="PNW13208.1"/>
    <property type="molecule type" value="Genomic_DNA"/>
</dbReference>
<evidence type="ECO:0000313" key="2">
    <source>
        <dbReference type="EMBL" id="AZA83498.1"/>
    </source>
</evidence>
<keyword evidence="1" id="KW-0732">Signal</keyword>
<evidence type="ECO:0000256" key="1">
    <source>
        <dbReference type="SAM" id="SignalP"/>
    </source>
</evidence>
<dbReference type="EMBL" id="CP033924">
    <property type="protein sequence ID" value="AZA83498.1"/>
    <property type="molecule type" value="Genomic_DNA"/>
</dbReference>
<dbReference type="Proteomes" id="UP000236262">
    <property type="component" value="Unassembled WGS sequence"/>
</dbReference>
<feature type="chain" id="PRO_5044593659" description="DUF4329 domain-containing protein" evidence="1">
    <location>
        <begin position="24"/>
        <end position="448"/>
    </location>
</feature>
<keyword evidence="5" id="KW-1185">Reference proteome</keyword>
<evidence type="ECO:0000313" key="5">
    <source>
        <dbReference type="Proteomes" id="UP000279972"/>
    </source>
</evidence>
<dbReference type="PROSITE" id="PS51257">
    <property type="entry name" value="PROKAR_LIPOPROTEIN"/>
    <property type="match status" value="1"/>
</dbReference>
<dbReference type="OrthoDB" id="1264044at2"/>
<organism evidence="3 4">
    <name type="scientific">Chryseobacterium lactis</name>
    <dbReference type="NCBI Taxonomy" id="1241981"/>
    <lineage>
        <taxon>Bacteria</taxon>
        <taxon>Pseudomonadati</taxon>
        <taxon>Bacteroidota</taxon>
        <taxon>Flavobacteriia</taxon>
        <taxon>Flavobacteriales</taxon>
        <taxon>Weeksellaceae</taxon>
        <taxon>Chryseobacterium group</taxon>
        <taxon>Chryseobacterium</taxon>
    </lineage>
</organism>
<gene>
    <name evidence="3" type="ORF">C1637_15435</name>
    <name evidence="2" type="ORF">EG342_17130</name>
</gene>